<dbReference type="InterPro" id="IPR031345">
    <property type="entry name" value="T9SS_Plug_N"/>
</dbReference>
<reference evidence="2" key="1">
    <citation type="submission" date="2020-04" db="EMBL/GenBank/DDBJ databases">
        <title>Deep metagenomics examines the oral microbiome during advanced dental caries in children, revealing novel taxa and co-occurrences with host molecules.</title>
        <authorList>
            <person name="Baker J.L."/>
            <person name="Morton J.T."/>
            <person name="Dinis M."/>
            <person name="Alvarez R."/>
            <person name="Tran N.C."/>
            <person name="Knight R."/>
            <person name="Edlund A."/>
        </authorList>
    </citation>
    <scope>NUCLEOTIDE SEQUENCE</scope>
    <source>
        <strain evidence="2">JCVI_34_bin.1</strain>
    </source>
</reference>
<dbReference type="Proteomes" id="UP000704068">
    <property type="component" value="Unassembled WGS sequence"/>
</dbReference>
<organism evidence="2 3">
    <name type="scientific">Alloprevotella tannerae</name>
    <dbReference type="NCBI Taxonomy" id="76122"/>
    <lineage>
        <taxon>Bacteria</taxon>
        <taxon>Pseudomonadati</taxon>
        <taxon>Bacteroidota</taxon>
        <taxon>Bacteroidia</taxon>
        <taxon>Bacteroidales</taxon>
        <taxon>Prevotellaceae</taxon>
        <taxon>Alloprevotella</taxon>
    </lineage>
</organism>
<gene>
    <name evidence="2" type="ORF">HXK21_03090</name>
</gene>
<sequence>MNTHYRIVLACCWVFMIVYSIIPVRAQRNMIFDSQIKTLRIVGGETGPGLPILSLGSNEQLTISFDEMSHNYKRYEYCIQHLDYAFKPEPDLMENDFVNSDADYILIEDYRESRNTVVNYTHYSFSFPNKHIQPLIAGNYALSIYANDRDGEHQEVARIYFAIVTPQVNIGTSVSTNTDIDWNASHQQVGLKVNLNSLIVRDATEEIKTFVLQNGRWDNAVLCPKPSYINGQQLIWDHARDLIFPAGNEYRAFEMLSSRYPGMGIEKMQYFAPFYHATLFTDYPNKNYLYVQDTNGKSVIRNDDNTAAETESEYILTHFSLAIPAIKDAQIYLQGDWTYDQFLPDYELTYNASTQLYECAVLLKTGYYSYQYLVVPNNMTKGQTGPIEGNFFQTDNAYTTLVYYKRTGDRYWQLVGTNQYRFKTIR</sequence>
<dbReference type="EMBL" id="JABZGR010000005">
    <property type="protein sequence ID" value="MBF0970015.1"/>
    <property type="molecule type" value="Genomic_DNA"/>
</dbReference>
<dbReference type="RefSeq" id="WP_303763207.1">
    <property type="nucleotide sequence ID" value="NZ_JABZGR010000005.1"/>
</dbReference>
<evidence type="ECO:0000313" key="2">
    <source>
        <dbReference type="EMBL" id="MBF0970015.1"/>
    </source>
</evidence>
<dbReference type="AlphaFoldDB" id="A0A929WXC5"/>
<protein>
    <submittedName>
        <fullName evidence="2">DUF5103 domain-containing protein</fullName>
    </submittedName>
</protein>
<evidence type="ECO:0000259" key="1">
    <source>
        <dbReference type="Pfam" id="PF17116"/>
    </source>
</evidence>
<dbReference type="Pfam" id="PF17116">
    <property type="entry name" value="T9SS_plug_1st"/>
    <property type="match status" value="1"/>
</dbReference>
<name>A0A929WXC5_9BACT</name>
<proteinExistence type="predicted"/>
<feature type="domain" description="Type 9 secretion system plug protein N-terminal" evidence="1">
    <location>
        <begin position="36"/>
        <end position="153"/>
    </location>
</feature>
<evidence type="ECO:0000313" key="3">
    <source>
        <dbReference type="Proteomes" id="UP000704068"/>
    </source>
</evidence>
<comment type="caution">
    <text evidence="2">The sequence shown here is derived from an EMBL/GenBank/DDBJ whole genome shotgun (WGS) entry which is preliminary data.</text>
</comment>
<accession>A0A929WXC5</accession>